<dbReference type="PANTHER" id="PTHR44329:SF214">
    <property type="entry name" value="PROTEIN KINASE DOMAIN-CONTAINING PROTEIN"/>
    <property type="match status" value="1"/>
</dbReference>
<organism evidence="2 3">
    <name type="scientific">Rhizoctonia solani</name>
    <dbReference type="NCBI Taxonomy" id="456999"/>
    <lineage>
        <taxon>Eukaryota</taxon>
        <taxon>Fungi</taxon>
        <taxon>Dikarya</taxon>
        <taxon>Basidiomycota</taxon>
        <taxon>Agaricomycotina</taxon>
        <taxon>Agaricomycetes</taxon>
        <taxon>Cantharellales</taxon>
        <taxon>Ceratobasidiaceae</taxon>
        <taxon>Rhizoctonia</taxon>
    </lineage>
</organism>
<dbReference type="Gene3D" id="1.10.510.10">
    <property type="entry name" value="Transferase(Phosphotransferase) domain 1"/>
    <property type="match status" value="1"/>
</dbReference>
<dbReference type="EMBL" id="CAJMXA010000027">
    <property type="protein sequence ID" value="CAE6412074.1"/>
    <property type="molecule type" value="Genomic_DNA"/>
</dbReference>
<dbReference type="PANTHER" id="PTHR44329">
    <property type="entry name" value="SERINE/THREONINE-PROTEIN KINASE TNNI3K-RELATED"/>
    <property type="match status" value="1"/>
</dbReference>
<dbReference type="PROSITE" id="PS00108">
    <property type="entry name" value="PROTEIN_KINASE_ST"/>
    <property type="match status" value="1"/>
</dbReference>
<sequence length="343" mass="38349">MAHAPTHKAEDLQQKLDFERDDIERSDRLGYRVSQGGNERRVPVPTRRAATAFAEPITISSSMPLGEISRILANHSCKDVTQDLDLDKCGTLPIHGGGFGDVYEGRLTNGQKVAIKSARLFICSREGFAQTTKDLARELYTWSKCNHPNILELHGLAHYNKQIATVSPWMENGTLPYFVNKNKPNIDIRSLMKCHQVSSGVEYLHEMGVVHGDIKGTNVLIAKDGTARLADFGNTILRSYSLRFSGKLTDSALSVRWTAPELLSGTSNTILEGFTGEVPFQDKSETSVLVDVMLRGKVPERPEALHPRYDNQNDALWELLLKCWNARPNERPTAKEIREHLST</sequence>
<dbReference type="GO" id="GO:0005524">
    <property type="term" value="F:ATP binding"/>
    <property type="evidence" value="ECO:0007669"/>
    <property type="project" value="InterPro"/>
</dbReference>
<gene>
    <name evidence="2" type="ORF">RDB_LOCUS2119</name>
</gene>
<feature type="domain" description="Protein kinase" evidence="1">
    <location>
        <begin position="88"/>
        <end position="343"/>
    </location>
</feature>
<evidence type="ECO:0000259" key="1">
    <source>
        <dbReference type="PROSITE" id="PS50011"/>
    </source>
</evidence>
<dbReference type="InterPro" id="IPR008271">
    <property type="entry name" value="Ser/Thr_kinase_AS"/>
</dbReference>
<dbReference type="InterPro" id="IPR001245">
    <property type="entry name" value="Ser-Thr/Tyr_kinase_cat_dom"/>
</dbReference>
<protein>
    <recommendedName>
        <fullName evidence="1">Protein kinase domain-containing protein</fullName>
    </recommendedName>
</protein>
<dbReference type="AlphaFoldDB" id="A0A8H3A6L2"/>
<comment type="caution">
    <text evidence="2">The sequence shown here is derived from an EMBL/GenBank/DDBJ whole genome shotgun (WGS) entry which is preliminary data.</text>
</comment>
<accession>A0A8H3A6L2</accession>
<evidence type="ECO:0000313" key="3">
    <source>
        <dbReference type="Proteomes" id="UP000663853"/>
    </source>
</evidence>
<dbReference type="SMART" id="SM00220">
    <property type="entry name" value="S_TKc"/>
    <property type="match status" value="1"/>
</dbReference>
<dbReference type="PRINTS" id="PR00109">
    <property type="entry name" value="TYRKINASE"/>
</dbReference>
<evidence type="ECO:0000313" key="2">
    <source>
        <dbReference type="EMBL" id="CAE6412074.1"/>
    </source>
</evidence>
<dbReference type="PROSITE" id="PS50011">
    <property type="entry name" value="PROTEIN_KINASE_DOM"/>
    <property type="match status" value="1"/>
</dbReference>
<dbReference type="Pfam" id="PF07714">
    <property type="entry name" value="PK_Tyr_Ser-Thr"/>
    <property type="match status" value="1"/>
</dbReference>
<dbReference type="SUPFAM" id="SSF56112">
    <property type="entry name" value="Protein kinase-like (PK-like)"/>
    <property type="match status" value="1"/>
</dbReference>
<dbReference type="InterPro" id="IPR000719">
    <property type="entry name" value="Prot_kinase_dom"/>
</dbReference>
<reference evidence="2" key="1">
    <citation type="submission" date="2021-01" db="EMBL/GenBank/DDBJ databases">
        <authorList>
            <person name="Kaushik A."/>
        </authorList>
    </citation>
    <scope>NUCLEOTIDE SEQUENCE</scope>
    <source>
        <strain evidence="2">AG6-10EEA</strain>
    </source>
</reference>
<dbReference type="Proteomes" id="UP000663853">
    <property type="component" value="Unassembled WGS sequence"/>
</dbReference>
<name>A0A8H3A6L2_9AGAM</name>
<dbReference type="InterPro" id="IPR011009">
    <property type="entry name" value="Kinase-like_dom_sf"/>
</dbReference>
<dbReference type="GO" id="GO:0004674">
    <property type="term" value="F:protein serine/threonine kinase activity"/>
    <property type="evidence" value="ECO:0007669"/>
    <property type="project" value="TreeGrafter"/>
</dbReference>
<proteinExistence type="predicted"/>
<dbReference type="InterPro" id="IPR051681">
    <property type="entry name" value="Ser/Thr_Kinases-Pseudokinases"/>
</dbReference>